<keyword evidence="4" id="KW-1133">Transmembrane helix</keyword>
<evidence type="ECO:0000256" key="1">
    <source>
        <dbReference type="ARBA" id="ARBA00004370"/>
    </source>
</evidence>
<dbReference type="GO" id="GO:0008658">
    <property type="term" value="F:penicillin binding"/>
    <property type="evidence" value="ECO:0007669"/>
    <property type="project" value="InterPro"/>
</dbReference>
<dbReference type="Proteomes" id="UP001146469">
    <property type="component" value="Unassembled WGS sequence"/>
</dbReference>
<dbReference type="SUPFAM" id="SSF56519">
    <property type="entry name" value="Penicillin binding protein dimerisation domain"/>
    <property type="match status" value="1"/>
</dbReference>
<dbReference type="PANTHER" id="PTHR30627">
    <property type="entry name" value="PEPTIDOGLYCAN D,D-TRANSPEPTIDASE"/>
    <property type="match status" value="1"/>
</dbReference>
<dbReference type="EMBL" id="JAKMUT010000006">
    <property type="protein sequence ID" value="MCZ9290013.1"/>
    <property type="molecule type" value="Genomic_DNA"/>
</dbReference>
<dbReference type="Pfam" id="PF03717">
    <property type="entry name" value="PBP_dimer"/>
    <property type="match status" value="1"/>
</dbReference>
<evidence type="ECO:0000313" key="8">
    <source>
        <dbReference type="Proteomes" id="UP001146469"/>
    </source>
</evidence>
<protein>
    <submittedName>
        <fullName evidence="7">Penicillin-binding protein 2</fullName>
    </submittedName>
</protein>
<reference evidence="7" key="1">
    <citation type="submission" date="2022-02" db="EMBL/GenBank/DDBJ databases">
        <title>Corynebacterium sp. from urogenital microbiome.</title>
        <authorList>
            <person name="Cappelli E.A."/>
            <person name="Ribeiro T.G."/>
            <person name="Peixe L."/>
        </authorList>
    </citation>
    <scope>NUCLEOTIDE SEQUENCE</scope>
    <source>
        <strain evidence="7">C8Ua_174</strain>
    </source>
</reference>
<keyword evidence="4" id="KW-0812">Transmembrane</keyword>
<evidence type="ECO:0000256" key="2">
    <source>
        <dbReference type="ARBA" id="ARBA00007171"/>
    </source>
</evidence>
<name>A0A9X3RHL9_9CORY</name>
<dbReference type="GO" id="GO:0005886">
    <property type="term" value="C:plasma membrane"/>
    <property type="evidence" value="ECO:0007669"/>
    <property type="project" value="TreeGrafter"/>
</dbReference>
<keyword evidence="3 4" id="KW-0472">Membrane</keyword>
<dbReference type="InterPro" id="IPR012338">
    <property type="entry name" value="Beta-lactam/transpept-like"/>
</dbReference>
<dbReference type="PANTHER" id="PTHR30627:SF1">
    <property type="entry name" value="PEPTIDOGLYCAN D,D-TRANSPEPTIDASE FTSI"/>
    <property type="match status" value="1"/>
</dbReference>
<feature type="transmembrane region" description="Helical" evidence="4">
    <location>
        <begin position="34"/>
        <end position="52"/>
    </location>
</feature>
<dbReference type="GO" id="GO:0071555">
    <property type="term" value="P:cell wall organization"/>
    <property type="evidence" value="ECO:0007669"/>
    <property type="project" value="TreeGrafter"/>
</dbReference>
<dbReference type="Gene3D" id="3.30.450.330">
    <property type="match status" value="1"/>
</dbReference>
<organism evidence="7 8">
    <name type="scientific">Corynebacterium evansiae</name>
    <dbReference type="NCBI Taxonomy" id="2913499"/>
    <lineage>
        <taxon>Bacteria</taxon>
        <taxon>Bacillati</taxon>
        <taxon>Actinomycetota</taxon>
        <taxon>Actinomycetes</taxon>
        <taxon>Mycobacteriales</taxon>
        <taxon>Corynebacteriaceae</taxon>
        <taxon>Corynebacterium</taxon>
    </lineage>
</organism>
<evidence type="ECO:0000259" key="6">
    <source>
        <dbReference type="Pfam" id="PF03717"/>
    </source>
</evidence>
<dbReference type="AlphaFoldDB" id="A0A9X3RHL9"/>
<dbReference type="InterPro" id="IPR001460">
    <property type="entry name" value="PCN-bd_Tpept"/>
</dbReference>
<feature type="domain" description="Penicillin-binding protein dimerisation" evidence="6">
    <location>
        <begin position="75"/>
        <end position="242"/>
    </location>
</feature>
<comment type="subcellular location">
    <subcellularLocation>
        <location evidence="1">Membrane</location>
    </subcellularLocation>
</comment>
<dbReference type="Gene3D" id="3.90.1310.10">
    <property type="entry name" value="Penicillin-binding protein 2a (Domain 2)"/>
    <property type="match status" value="1"/>
</dbReference>
<accession>A0A9X3RHL9</accession>
<evidence type="ECO:0000256" key="4">
    <source>
        <dbReference type="SAM" id="Phobius"/>
    </source>
</evidence>
<dbReference type="InterPro" id="IPR005311">
    <property type="entry name" value="PBP_dimer"/>
</dbReference>
<sequence>MSTPNDRRSPRTVDSNSWLILDTSFARFNKRVRLVFLVIFLTVFALLLRLAWVQLVAGPTLSNQAQLQRTSVITEPALRGGITDRNGQVLAYTMDARSLAVLPKQAEKLMQESYEENPEENPEPKQRIEEIAKRLPEMINKEGDDIEEDDIRDKLTSDRSYEVLVRNVDPDVAEKVGEEFPEITVERQDLRQYPNGAVAQNMIGKISTDNQGQFGLELSQDARLQGINGSRTVDIGGDGYQIPGSTRDVHPAVNGDSYELTIDLDAQTYVQQALQQAREKSGAKSASAVVLDSKTGEIIAMGSSDSIDPNGDIEKQLKRKKVFGDRATADSFEPGSVAKIMTAAAAIQEGKTTPDEVLKVPGSIEMSGVTVKDAWDHGEVPYTTTGIFGKSSNVGTLMLAERVGEEKMYEYFRKFGVGQTAGVGLPYEVAGYMPELNQWSGGTFANLPIGQGMSMSLLQMTSIYQALANDGVRVEPRLINKITTSDGAELDSDPAKETRVVSPETARTTVDMFRAVTQKDETGVQQGSGAPAAIDGYQVSGKTGTAQQVDPDTGAYSNSKYWINFAGIAPADKPRFVVGIMLDDPERGTDGGAGGSAAPLFHDIMAWMLDHYNVPLSKEAGPKLMLEANQ</sequence>
<dbReference type="InterPro" id="IPR036138">
    <property type="entry name" value="PBP_dimer_sf"/>
</dbReference>
<dbReference type="InterPro" id="IPR050515">
    <property type="entry name" value="Beta-lactam/transpept"/>
</dbReference>
<proteinExistence type="inferred from homology"/>
<dbReference type="SUPFAM" id="SSF56601">
    <property type="entry name" value="beta-lactamase/transpeptidase-like"/>
    <property type="match status" value="1"/>
</dbReference>
<keyword evidence="8" id="KW-1185">Reference proteome</keyword>
<dbReference type="RefSeq" id="WP_269944640.1">
    <property type="nucleotide sequence ID" value="NZ_JAKMUT010000006.1"/>
</dbReference>
<gene>
    <name evidence="7" type="ORF">L8V00_07330</name>
</gene>
<dbReference type="Pfam" id="PF00905">
    <property type="entry name" value="Transpeptidase"/>
    <property type="match status" value="1"/>
</dbReference>
<feature type="domain" description="Penicillin-binding protein transpeptidase" evidence="5">
    <location>
        <begin position="287"/>
        <end position="605"/>
    </location>
</feature>
<dbReference type="Gene3D" id="3.40.710.10">
    <property type="entry name" value="DD-peptidase/beta-lactamase superfamily"/>
    <property type="match status" value="1"/>
</dbReference>
<evidence type="ECO:0000256" key="3">
    <source>
        <dbReference type="ARBA" id="ARBA00023136"/>
    </source>
</evidence>
<comment type="caution">
    <text evidence="7">The sequence shown here is derived from an EMBL/GenBank/DDBJ whole genome shotgun (WGS) entry which is preliminary data.</text>
</comment>
<evidence type="ECO:0000259" key="5">
    <source>
        <dbReference type="Pfam" id="PF00905"/>
    </source>
</evidence>
<evidence type="ECO:0000313" key="7">
    <source>
        <dbReference type="EMBL" id="MCZ9290013.1"/>
    </source>
</evidence>
<comment type="similarity">
    <text evidence="2">Belongs to the transpeptidase family.</text>
</comment>